<dbReference type="EMBL" id="CP021112">
    <property type="protein sequence ID" value="ARQ02022.1"/>
    <property type="molecule type" value="Genomic_DNA"/>
</dbReference>
<protein>
    <submittedName>
        <fullName evidence="1">Metallothionein</fullName>
    </submittedName>
</protein>
<sequence length="57" mass="5998">MTAIDVTMVKCACSDCICVFSTKAAVTKEGRFYCSEECANHHKGGSGCHHAGCTCHG</sequence>
<gene>
    <name evidence="1" type="ORF">CAK95_25155</name>
</gene>
<dbReference type="Proteomes" id="UP000194137">
    <property type="component" value="Chromosome"/>
</dbReference>
<keyword evidence="2" id="KW-1185">Reference proteome</keyword>
<evidence type="ECO:0000313" key="1">
    <source>
        <dbReference type="EMBL" id="ARQ02022.1"/>
    </source>
</evidence>
<dbReference type="PRINTS" id="PR00859">
    <property type="entry name" value="MTPROKARYOTE"/>
</dbReference>
<name>A0A1W6ZXB6_9HYPH</name>
<dbReference type="Pfam" id="PF02069">
    <property type="entry name" value="Metallothio_Pro"/>
    <property type="match status" value="1"/>
</dbReference>
<dbReference type="KEGG" id="psin:CAK95_25155"/>
<dbReference type="SUPFAM" id="SSF57868">
    <property type="entry name" value="Metallothionein"/>
    <property type="match status" value="1"/>
</dbReference>
<dbReference type="GO" id="GO:0046872">
    <property type="term" value="F:metal ion binding"/>
    <property type="evidence" value="ECO:0007669"/>
    <property type="project" value="InterPro"/>
</dbReference>
<accession>A0A1W6ZXB6</accession>
<dbReference type="STRING" id="1235591.CAK95_25155"/>
<dbReference type="AlphaFoldDB" id="A0A1W6ZXB6"/>
<dbReference type="OrthoDB" id="468089at2"/>
<organism evidence="1 2">
    <name type="scientific">Pseudorhodoplanes sinuspersici</name>
    <dbReference type="NCBI Taxonomy" id="1235591"/>
    <lineage>
        <taxon>Bacteria</taxon>
        <taxon>Pseudomonadati</taxon>
        <taxon>Pseudomonadota</taxon>
        <taxon>Alphaproteobacteria</taxon>
        <taxon>Hyphomicrobiales</taxon>
        <taxon>Pseudorhodoplanes</taxon>
    </lineage>
</organism>
<reference evidence="1 2" key="1">
    <citation type="submission" date="2017-05" db="EMBL/GenBank/DDBJ databases">
        <title>Full genome sequence of Pseudorhodoplanes sinuspersici.</title>
        <authorList>
            <person name="Dastgheib S.M.M."/>
            <person name="Shavandi M."/>
            <person name="Tirandaz H."/>
        </authorList>
    </citation>
    <scope>NUCLEOTIDE SEQUENCE [LARGE SCALE GENOMIC DNA]</scope>
    <source>
        <strain evidence="1 2">RIPI110</strain>
    </source>
</reference>
<dbReference type="InterPro" id="IPR017854">
    <property type="entry name" value="Metalthion_dom_sf"/>
</dbReference>
<dbReference type="Gene3D" id="2.30.170.10">
    <property type="match status" value="1"/>
</dbReference>
<proteinExistence type="predicted"/>
<evidence type="ECO:0000313" key="2">
    <source>
        <dbReference type="Proteomes" id="UP000194137"/>
    </source>
</evidence>
<dbReference type="InterPro" id="IPR000518">
    <property type="entry name" value="Metalthion_fam14_prok"/>
</dbReference>